<dbReference type="InterPro" id="IPR036875">
    <property type="entry name" value="Znf_CCHC_sf"/>
</dbReference>
<feature type="compositionally biased region" description="Acidic residues" evidence="2">
    <location>
        <begin position="586"/>
        <end position="595"/>
    </location>
</feature>
<name>A0A6G0MK85_9STRA</name>
<dbReference type="GO" id="GO:0008270">
    <property type="term" value="F:zinc ion binding"/>
    <property type="evidence" value="ECO:0007669"/>
    <property type="project" value="UniProtKB-KW"/>
</dbReference>
<dbReference type="GO" id="GO:0003676">
    <property type="term" value="F:nucleic acid binding"/>
    <property type="evidence" value="ECO:0007669"/>
    <property type="project" value="InterPro"/>
</dbReference>
<dbReference type="Proteomes" id="UP000476176">
    <property type="component" value="Unassembled WGS sequence"/>
</dbReference>
<dbReference type="PANTHER" id="PTHR33223:SF6">
    <property type="entry name" value="CCHC-TYPE DOMAIN-CONTAINING PROTEIN"/>
    <property type="match status" value="1"/>
</dbReference>
<feature type="compositionally biased region" description="Basic and acidic residues" evidence="2">
    <location>
        <begin position="119"/>
        <end position="130"/>
    </location>
</feature>
<dbReference type="PROSITE" id="PS50158">
    <property type="entry name" value="ZF_CCHC"/>
    <property type="match status" value="1"/>
</dbReference>
<feature type="region of interest" description="Disordered" evidence="2">
    <location>
        <begin position="1"/>
        <end position="190"/>
    </location>
</feature>
<proteinExistence type="predicted"/>
<feature type="compositionally biased region" description="Basic and acidic residues" evidence="2">
    <location>
        <begin position="22"/>
        <end position="32"/>
    </location>
</feature>
<feature type="compositionally biased region" description="Gly residues" evidence="2">
    <location>
        <begin position="131"/>
        <end position="142"/>
    </location>
</feature>
<organism evidence="4 5">
    <name type="scientific">Phytophthora fragariae</name>
    <dbReference type="NCBI Taxonomy" id="53985"/>
    <lineage>
        <taxon>Eukaryota</taxon>
        <taxon>Sar</taxon>
        <taxon>Stramenopiles</taxon>
        <taxon>Oomycota</taxon>
        <taxon>Peronosporomycetes</taxon>
        <taxon>Peronosporales</taxon>
        <taxon>Peronosporaceae</taxon>
        <taxon>Phytophthora</taxon>
    </lineage>
</organism>
<keyword evidence="1" id="KW-0863">Zinc-finger</keyword>
<evidence type="ECO:0000256" key="1">
    <source>
        <dbReference type="PROSITE-ProRule" id="PRU00047"/>
    </source>
</evidence>
<dbReference type="AlphaFoldDB" id="A0A6G0MK85"/>
<sequence>MTTDTETRDERAQRRAASAERAAAEAARRQKESAPVTLNTDDGGTVTLEASVITSASGGTPLGSGGGGLGSAGLGQPGTGTAAGHERGQADGNGGRPTSGGTLTGGTSTDGATTLTDDSGGRRGDGHDGGGHGNDGGRGGRAGQRESVLDGGGGYDGVTGTGGGSGGVGPGRPANPQPGPAAGPARARTAATPIVVREKVKTLKLTKFKGLDDTMPVSMWLKTARQEVRRQAMTMGVEWNENQLYHEVASHLDGEAKRWFATVMESVQPEEESINTLVTMLRAKYMTQRSGPEVVDLLNACRQMRGERLVDYAQALREIAERGEIGDDWQVSAFLKGMSSVTGATHGRGHRPKTLDEALKVAIPQVGDYGEGYGIRLEEAMTAWDAREGTSGHGPLAATKSPGGGAGQSAVGGNTWNVVTGYGAGWSAAPKPPRYDTEGRPVDTGKTGTGEWWKAIPPGYKLVPAGTASGTTGGSKIQSSGGQARGEGGKRPSNDQGAKRPAKTFKVESKCGGGGQEGRGGPTNPSLATREGRLRNHGRYVASRTPARPFVPRGGTECFYCGLMGHFARNCTLKQSVPHMAAGTAEEPEAAENDENGAGNEARA</sequence>
<dbReference type="PANTHER" id="PTHR33223">
    <property type="entry name" value="CCHC-TYPE DOMAIN-CONTAINING PROTEIN"/>
    <property type="match status" value="1"/>
</dbReference>
<dbReference type="EMBL" id="QXGC01004053">
    <property type="protein sequence ID" value="KAE9171473.1"/>
    <property type="molecule type" value="Genomic_DNA"/>
</dbReference>
<feature type="domain" description="CCHC-type" evidence="3">
    <location>
        <begin position="558"/>
        <end position="571"/>
    </location>
</feature>
<dbReference type="Gene3D" id="4.10.60.10">
    <property type="entry name" value="Zinc finger, CCHC-type"/>
    <property type="match status" value="1"/>
</dbReference>
<feature type="region of interest" description="Disordered" evidence="2">
    <location>
        <begin position="388"/>
        <end position="409"/>
    </location>
</feature>
<gene>
    <name evidence="4" type="ORF">PF004_g27554</name>
</gene>
<feature type="region of interest" description="Disordered" evidence="2">
    <location>
        <begin position="425"/>
        <end position="537"/>
    </location>
</feature>
<keyword evidence="1" id="KW-0479">Metal-binding</keyword>
<dbReference type="InterPro" id="IPR001878">
    <property type="entry name" value="Znf_CCHC"/>
</dbReference>
<feature type="compositionally biased region" description="Basic and acidic residues" evidence="2">
    <location>
        <begin position="1"/>
        <end position="13"/>
    </location>
</feature>
<comment type="caution">
    <text evidence="4">The sequence shown here is derived from an EMBL/GenBank/DDBJ whole genome shotgun (WGS) entry which is preliminary data.</text>
</comment>
<keyword evidence="1" id="KW-0862">Zinc</keyword>
<evidence type="ECO:0000259" key="3">
    <source>
        <dbReference type="PROSITE" id="PS50158"/>
    </source>
</evidence>
<feature type="compositionally biased region" description="Gly residues" evidence="2">
    <location>
        <begin position="511"/>
        <end position="521"/>
    </location>
</feature>
<accession>A0A6G0MK85</accession>
<feature type="compositionally biased region" description="Gly residues" evidence="2">
    <location>
        <begin position="150"/>
        <end position="170"/>
    </location>
</feature>
<dbReference type="Pfam" id="PF00098">
    <property type="entry name" value="zf-CCHC"/>
    <property type="match status" value="1"/>
</dbReference>
<reference evidence="4 5" key="1">
    <citation type="submission" date="2018-09" db="EMBL/GenBank/DDBJ databases">
        <title>Genomic investigation of the strawberry pathogen Phytophthora fragariae indicates pathogenicity is determined by transcriptional variation in three key races.</title>
        <authorList>
            <person name="Adams T.M."/>
            <person name="Armitage A.D."/>
            <person name="Sobczyk M.K."/>
            <person name="Bates H.J."/>
            <person name="Dunwell J.M."/>
            <person name="Nellist C.F."/>
            <person name="Harrison R.J."/>
        </authorList>
    </citation>
    <scope>NUCLEOTIDE SEQUENCE [LARGE SCALE GENOMIC DNA]</scope>
    <source>
        <strain evidence="4 5">BC-23</strain>
    </source>
</reference>
<dbReference type="InterPro" id="IPR005162">
    <property type="entry name" value="Retrotrans_gag_dom"/>
</dbReference>
<feature type="compositionally biased region" description="Gly residues" evidence="2">
    <location>
        <begin position="91"/>
        <end position="104"/>
    </location>
</feature>
<dbReference type="SUPFAM" id="SSF57756">
    <property type="entry name" value="Retrovirus zinc finger-like domains"/>
    <property type="match status" value="1"/>
</dbReference>
<feature type="region of interest" description="Disordered" evidence="2">
    <location>
        <begin position="582"/>
        <end position="604"/>
    </location>
</feature>
<feature type="compositionally biased region" description="Gly residues" evidence="2">
    <location>
        <begin position="60"/>
        <end position="78"/>
    </location>
</feature>
<evidence type="ECO:0000256" key="2">
    <source>
        <dbReference type="SAM" id="MobiDB-lite"/>
    </source>
</evidence>
<dbReference type="Pfam" id="PF03732">
    <property type="entry name" value="Retrotrans_gag"/>
    <property type="match status" value="1"/>
</dbReference>
<feature type="compositionally biased region" description="Low complexity" evidence="2">
    <location>
        <begin position="105"/>
        <end position="118"/>
    </location>
</feature>
<evidence type="ECO:0000313" key="5">
    <source>
        <dbReference type="Proteomes" id="UP000476176"/>
    </source>
</evidence>
<protein>
    <recommendedName>
        <fullName evidence="3">CCHC-type domain-containing protein</fullName>
    </recommendedName>
</protein>
<evidence type="ECO:0000313" key="4">
    <source>
        <dbReference type="EMBL" id="KAE9171473.1"/>
    </source>
</evidence>
<feature type="compositionally biased region" description="Basic and acidic residues" evidence="2">
    <location>
        <begin position="433"/>
        <end position="443"/>
    </location>
</feature>
<dbReference type="SMART" id="SM00343">
    <property type="entry name" value="ZnF_C2HC"/>
    <property type="match status" value="1"/>
</dbReference>